<dbReference type="RefSeq" id="WP_337108721.1">
    <property type="nucleotide sequence ID" value="NZ_JAPYKS010000026.1"/>
</dbReference>
<accession>A0ABU8L591</accession>
<reference evidence="4 5" key="1">
    <citation type="submission" date="2022-12" db="EMBL/GenBank/DDBJ databases">
        <authorList>
            <person name="Muema E."/>
        </authorList>
    </citation>
    <scope>NUCLEOTIDE SEQUENCE [LARGE SCALE GENOMIC DNA]</scope>
    <source>
        <strain evidence="5">1326</strain>
    </source>
</reference>
<feature type="compositionally biased region" description="Basic and acidic residues" evidence="2">
    <location>
        <begin position="15"/>
        <end position="24"/>
    </location>
</feature>
<dbReference type="PANTHER" id="PTHR11695:SF294">
    <property type="entry name" value="RETICULON-4-INTERACTING PROTEIN 1, MITOCHONDRIAL"/>
    <property type="match status" value="1"/>
</dbReference>
<dbReference type="InterPro" id="IPR002364">
    <property type="entry name" value="Quin_OxRdtase/zeta-crystal_CS"/>
</dbReference>
<dbReference type="InterPro" id="IPR011032">
    <property type="entry name" value="GroES-like_sf"/>
</dbReference>
<gene>
    <name evidence="4" type="ORF">O7A60_26660</name>
</gene>
<dbReference type="InterPro" id="IPR036291">
    <property type="entry name" value="NAD(P)-bd_dom_sf"/>
</dbReference>
<dbReference type="Pfam" id="PF08240">
    <property type="entry name" value="ADH_N"/>
    <property type="match status" value="1"/>
</dbReference>
<evidence type="ECO:0000313" key="5">
    <source>
        <dbReference type="Proteomes" id="UP001387293"/>
    </source>
</evidence>
<dbReference type="CDD" id="cd05289">
    <property type="entry name" value="MDR_like_2"/>
    <property type="match status" value="1"/>
</dbReference>
<feature type="domain" description="Enoyl reductase (ER)" evidence="3">
    <location>
        <begin position="154"/>
        <end position="446"/>
    </location>
</feature>
<dbReference type="InterPro" id="IPR050700">
    <property type="entry name" value="YIM1/Zinc_Alcohol_DH_Fams"/>
</dbReference>
<dbReference type="SMART" id="SM00829">
    <property type="entry name" value="PKS_ER"/>
    <property type="match status" value="1"/>
</dbReference>
<dbReference type="PANTHER" id="PTHR11695">
    <property type="entry name" value="ALCOHOL DEHYDROGENASE RELATED"/>
    <property type="match status" value="1"/>
</dbReference>
<dbReference type="EMBL" id="JAPYKS010000026">
    <property type="protein sequence ID" value="MEI9412308.1"/>
    <property type="molecule type" value="Genomic_DNA"/>
</dbReference>
<evidence type="ECO:0000256" key="1">
    <source>
        <dbReference type="ARBA" id="ARBA00023002"/>
    </source>
</evidence>
<dbReference type="SUPFAM" id="SSF51735">
    <property type="entry name" value="NAD(P)-binding Rossmann-fold domains"/>
    <property type="match status" value="1"/>
</dbReference>
<dbReference type="SUPFAM" id="SSF50129">
    <property type="entry name" value="GroES-like"/>
    <property type="match status" value="1"/>
</dbReference>
<sequence>MTPTQQRTLSASHNQGDRPPSRGADLFKGDVETSGSDLANHDLTQRRAVWIGSKSKIDLPRIWQAERGLRLAVRSSAWKRSPLAMTGGRSSRRLRGPCLASKNSDRVEPSAISAVWTHAPALRMPVARGEGEEKSRHGSTMMATMKAVRIHEFGGPDVLSLEDAPFPQPHDDEVLLKVHASSVNPVDYKIRSGGGKKDQLPMTLGRDVSGTVELCGTRAHTLKKGDPFYAMLGPDRGGQAEYVVVKAIEMAAKPQSVDHLHAAAVPLAALTAWQGLFDHGALTAGQRVLIHGGAGGVGHFAVQLAKAKGAFVATTVAGEDLEFARSLGADQAIDYKNERFEDIVGKVDLVFDLVAGETQDRSWAVVKPGGIIVSTLAEPSIESARKAGASGIHYMAKPNAAQLGEIGRLIDEGKVRPHVDATFPLQEAAAAEAWLENKHVRGKIVLEVAP</sequence>
<comment type="caution">
    <text evidence="4">The sequence shown here is derived from an EMBL/GenBank/DDBJ whole genome shotgun (WGS) entry which is preliminary data.</text>
</comment>
<feature type="region of interest" description="Disordered" evidence="2">
    <location>
        <begin position="83"/>
        <end position="104"/>
    </location>
</feature>
<dbReference type="InterPro" id="IPR013154">
    <property type="entry name" value="ADH-like_N"/>
</dbReference>
<feature type="compositionally biased region" description="Polar residues" evidence="2">
    <location>
        <begin position="1"/>
        <end position="14"/>
    </location>
</feature>
<dbReference type="Proteomes" id="UP001387293">
    <property type="component" value="Unassembled WGS sequence"/>
</dbReference>
<dbReference type="InterPro" id="IPR020843">
    <property type="entry name" value="ER"/>
</dbReference>
<proteinExistence type="predicted"/>
<feature type="region of interest" description="Disordered" evidence="2">
    <location>
        <begin position="1"/>
        <end position="24"/>
    </location>
</feature>
<protein>
    <submittedName>
        <fullName evidence="4">NADP-dependent oxidoreductase</fullName>
    </submittedName>
</protein>
<dbReference type="Gene3D" id="3.40.50.720">
    <property type="entry name" value="NAD(P)-binding Rossmann-like Domain"/>
    <property type="match status" value="1"/>
</dbReference>
<name>A0ABU8L591_9HYPH</name>
<dbReference type="Gene3D" id="3.90.180.10">
    <property type="entry name" value="Medium-chain alcohol dehydrogenases, catalytic domain"/>
    <property type="match status" value="1"/>
</dbReference>
<keyword evidence="1" id="KW-0560">Oxidoreductase</keyword>
<dbReference type="PROSITE" id="PS01162">
    <property type="entry name" value="QOR_ZETA_CRYSTAL"/>
    <property type="match status" value="1"/>
</dbReference>
<organism evidence="4 5">
    <name type="scientific">Mesorhizobium salmacidum</name>
    <dbReference type="NCBI Taxonomy" id="3015171"/>
    <lineage>
        <taxon>Bacteria</taxon>
        <taxon>Pseudomonadati</taxon>
        <taxon>Pseudomonadota</taxon>
        <taxon>Alphaproteobacteria</taxon>
        <taxon>Hyphomicrobiales</taxon>
        <taxon>Phyllobacteriaceae</taxon>
        <taxon>Mesorhizobium</taxon>
    </lineage>
</organism>
<evidence type="ECO:0000259" key="3">
    <source>
        <dbReference type="SMART" id="SM00829"/>
    </source>
</evidence>
<evidence type="ECO:0000256" key="2">
    <source>
        <dbReference type="SAM" id="MobiDB-lite"/>
    </source>
</evidence>
<keyword evidence="5" id="KW-1185">Reference proteome</keyword>
<evidence type="ECO:0000313" key="4">
    <source>
        <dbReference type="EMBL" id="MEI9412308.1"/>
    </source>
</evidence>
<dbReference type="Pfam" id="PF13602">
    <property type="entry name" value="ADH_zinc_N_2"/>
    <property type="match status" value="1"/>
</dbReference>